<dbReference type="PROSITE" id="PS51257">
    <property type="entry name" value="PROKAR_LIPOPROTEIN"/>
    <property type="match status" value="1"/>
</dbReference>
<organism evidence="1 2">
    <name type="scientific">Bacillus suaedaesalsae</name>
    <dbReference type="NCBI Taxonomy" id="2810349"/>
    <lineage>
        <taxon>Bacteria</taxon>
        <taxon>Bacillati</taxon>
        <taxon>Bacillota</taxon>
        <taxon>Bacilli</taxon>
        <taxon>Bacillales</taxon>
        <taxon>Bacillaceae</taxon>
        <taxon>Bacillus</taxon>
    </lineage>
</organism>
<reference evidence="1 2" key="1">
    <citation type="submission" date="2021-02" db="EMBL/GenBank/DDBJ databases">
        <title>Bacillus sp. RD4P76, an endophyte from a halophyte.</title>
        <authorList>
            <person name="Sun J.-Q."/>
        </authorList>
    </citation>
    <scope>NUCLEOTIDE SEQUENCE [LARGE SCALE GENOMIC DNA]</scope>
    <source>
        <strain evidence="1 2">RD4P76</strain>
    </source>
</reference>
<keyword evidence="2" id="KW-1185">Reference proteome</keyword>
<keyword evidence="1" id="KW-0418">Kinase</keyword>
<proteinExistence type="predicted"/>
<protein>
    <submittedName>
        <fullName evidence="1">Protein kinase</fullName>
    </submittedName>
</protein>
<accession>A0ABS2DE73</accession>
<dbReference type="Proteomes" id="UP001518925">
    <property type="component" value="Unassembled WGS sequence"/>
</dbReference>
<dbReference type="EMBL" id="JAFELM010000011">
    <property type="protein sequence ID" value="MBM6616335.1"/>
    <property type="molecule type" value="Genomic_DNA"/>
</dbReference>
<evidence type="ECO:0000313" key="2">
    <source>
        <dbReference type="Proteomes" id="UP001518925"/>
    </source>
</evidence>
<dbReference type="GO" id="GO:0016301">
    <property type="term" value="F:kinase activity"/>
    <property type="evidence" value="ECO:0007669"/>
    <property type="project" value="UniProtKB-KW"/>
</dbReference>
<name>A0ABS2DE73_9BACI</name>
<evidence type="ECO:0000313" key="1">
    <source>
        <dbReference type="EMBL" id="MBM6616335.1"/>
    </source>
</evidence>
<comment type="caution">
    <text evidence="1">The sequence shown here is derived from an EMBL/GenBank/DDBJ whole genome shotgun (WGS) entry which is preliminary data.</text>
</comment>
<gene>
    <name evidence="1" type="ORF">JR050_01385</name>
</gene>
<sequence length="170" mass="19928">MEHLKSLTGIYYLGLGCGLWNKEEVIDWSDKVIVTIDNPPLELLEVSMMSKSKIDDIENKLFELSKIDDEEHSVQIVLSIIAEMLELKHITIERAIRSTSRLLVHTGLSWESRYYNLYSFDDSYDLACNGVHFEINEVEKEFINELEPFKKVISEFKELYFSVTRQEWAK</sequence>
<dbReference type="RefSeq" id="WP_204201729.1">
    <property type="nucleotide sequence ID" value="NZ_JAFELM010000011.1"/>
</dbReference>
<keyword evidence="1" id="KW-0808">Transferase</keyword>